<dbReference type="GO" id="GO:0031956">
    <property type="term" value="F:medium-chain fatty acid-CoA ligase activity"/>
    <property type="evidence" value="ECO:0007669"/>
    <property type="project" value="TreeGrafter"/>
</dbReference>
<evidence type="ECO:0000313" key="6">
    <source>
        <dbReference type="Proteomes" id="UP000235746"/>
    </source>
</evidence>
<dbReference type="PANTHER" id="PTHR43201">
    <property type="entry name" value="ACYL-COA SYNTHETASE"/>
    <property type="match status" value="1"/>
</dbReference>
<accession>A0A2N7IAF1</accession>
<name>A0A2N7IAF1_9VIBR</name>
<dbReference type="AlphaFoldDB" id="A0A2N7IAF1"/>
<proteinExistence type="inferred from homology"/>
<evidence type="ECO:0000256" key="2">
    <source>
        <dbReference type="ARBA" id="ARBA00022598"/>
    </source>
</evidence>
<feature type="domain" description="AMP-binding enzyme C-terminal" evidence="4">
    <location>
        <begin position="366"/>
        <end position="436"/>
    </location>
</feature>
<dbReference type="Proteomes" id="UP000235746">
    <property type="component" value="Unassembled WGS sequence"/>
</dbReference>
<dbReference type="Gene3D" id="3.30.300.30">
    <property type="match status" value="1"/>
</dbReference>
<protein>
    <submittedName>
        <fullName evidence="5">O-succinylbenzoate--CoA ligase</fullName>
    </submittedName>
</protein>
<sequence length="454" mass="51303">MNIYIKKLLSYNEEIALCFESSRYTYQSLNKKINDYISELQEIKQGCTVSIISDYSFESIALFFALLQKKCIIVPIVSINEEEIIKREAVAQLDFSINLRNENIQITSKNDDTKTIKHELIRDITSKEHAGLILFSSGSTGSPKAMIHDLDTLCETYIDKKTKSLSIMVFLMFDHIGGLNTLLNSLSMGAKIVFPSKREPEHVASLIEREKINLLPASPTFLNMMLIADVQNTFNLKSLRMITYGTEAMPESLLLRIKNALPRVKLLQTFGTSETGIIQTSSRSSNSLEIRIDDPNQEYKIVNNELLLRSKTQILGYLNHGMESFSEDGWFRTGDLVEESKDGYLKIIGRLKEVINVGGEKVLPSEVESVILDMKEIDDCIVYSVVNSITGQSVAVNVVVSNGYDNEDDQKLIKKKLRKKCLSELDRYKVPTKISFTLGAGVGERFKKIRTHLN</sequence>
<dbReference type="InterPro" id="IPR045851">
    <property type="entry name" value="AMP-bd_C_sf"/>
</dbReference>
<dbReference type="EMBL" id="MCYL01000045">
    <property type="protein sequence ID" value="PML53294.1"/>
    <property type="molecule type" value="Genomic_DNA"/>
</dbReference>
<gene>
    <name evidence="5" type="ORF">BCT74_12315</name>
</gene>
<dbReference type="RefSeq" id="WP_102578949.1">
    <property type="nucleotide sequence ID" value="NZ_MCYL01000045.1"/>
</dbReference>
<dbReference type="PROSITE" id="PS00455">
    <property type="entry name" value="AMP_BINDING"/>
    <property type="match status" value="1"/>
</dbReference>
<keyword evidence="2 5" id="KW-0436">Ligase</keyword>
<dbReference type="GO" id="GO:0006631">
    <property type="term" value="P:fatty acid metabolic process"/>
    <property type="evidence" value="ECO:0007669"/>
    <property type="project" value="TreeGrafter"/>
</dbReference>
<feature type="domain" description="AMP-dependent synthetase/ligase" evidence="3">
    <location>
        <begin position="12"/>
        <end position="305"/>
    </location>
</feature>
<evidence type="ECO:0000313" key="5">
    <source>
        <dbReference type="EMBL" id="PML53294.1"/>
    </source>
</evidence>
<dbReference type="Pfam" id="PF00501">
    <property type="entry name" value="AMP-binding"/>
    <property type="match status" value="1"/>
</dbReference>
<dbReference type="InterPro" id="IPR025110">
    <property type="entry name" value="AMP-bd_C"/>
</dbReference>
<evidence type="ECO:0000259" key="4">
    <source>
        <dbReference type="Pfam" id="PF13193"/>
    </source>
</evidence>
<dbReference type="Pfam" id="PF13193">
    <property type="entry name" value="AMP-binding_C"/>
    <property type="match status" value="1"/>
</dbReference>
<dbReference type="PANTHER" id="PTHR43201:SF5">
    <property type="entry name" value="MEDIUM-CHAIN ACYL-COA LIGASE ACSF2, MITOCHONDRIAL"/>
    <property type="match status" value="1"/>
</dbReference>
<comment type="caution">
    <text evidence="5">The sequence shown here is derived from an EMBL/GenBank/DDBJ whole genome shotgun (WGS) entry which is preliminary data.</text>
</comment>
<dbReference type="CDD" id="cd04433">
    <property type="entry name" value="AFD_class_I"/>
    <property type="match status" value="1"/>
</dbReference>
<dbReference type="InterPro" id="IPR020845">
    <property type="entry name" value="AMP-binding_CS"/>
</dbReference>
<evidence type="ECO:0000256" key="1">
    <source>
        <dbReference type="ARBA" id="ARBA00006432"/>
    </source>
</evidence>
<dbReference type="Gene3D" id="3.40.50.12780">
    <property type="entry name" value="N-terminal domain of ligase-like"/>
    <property type="match status" value="1"/>
</dbReference>
<dbReference type="InterPro" id="IPR000873">
    <property type="entry name" value="AMP-dep_synth/lig_dom"/>
</dbReference>
<dbReference type="SUPFAM" id="SSF56801">
    <property type="entry name" value="Acetyl-CoA synthetase-like"/>
    <property type="match status" value="1"/>
</dbReference>
<comment type="similarity">
    <text evidence="1">Belongs to the ATP-dependent AMP-binding enzyme family.</text>
</comment>
<evidence type="ECO:0000259" key="3">
    <source>
        <dbReference type="Pfam" id="PF00501"/>
    </source>
</evidence>
<organism evidence="5 6">
    <name type="scientific">Vibrio lentus</name>
    <dbReference type="NCBI Taxonomy" id="136468"/>
    <lineage>
        <taxon>Bacteria</taxon>
        <taxon>Pseudomonadati</taxon>
        <taxon>Pseudomonadota</taxon>
        <taxon>Gammaproteobacteria</taxon>
        <taxon>Vibrionales</taxon>
        <taxon>Vibrionaceae</taxon>
        <taxon>Vibrio</taxon>
    </lineage>
</organism>
<dbReference type="InterPro" id="IPR042099">
    <property type="entry name" value="ANL_N_sf"/>
</dbReference>
<reference evidence="6" key="1">
    <citation type="submission" date="2016-07" db="EMBL/GenBank/DDBJ databases">
        <title>Nontailed viruses are major unrecognized killers of bacteria in the ocean.</title>
        <authorList>
            <person name="Kauffman K."/>
            <person name="Hussain F."/>
            <person name="Yang J."/>
            <person name="Arevalo P."/>
            <person name="Brown J."/>
            <person name="Cutler M."/>
            <person name="Kelly L."/>
            <person name="Polz M.F."/>
        </authorList>
    </citation>
    <scope>NUCLEOTIDE SEQUENCE [LARGE SCALE GENOMIC DNA]</scope>
    <source>
        <strain evidence="6">10N.261.51.B8</strain>
    </source>
</reference>